<feature type="region of interest" description="Disordered" evidence="1">
    <location>
        <begin position="1"/>
        <end position="35"/>
    </location>
</feature>
<sequence length="142" mass="14804">KKTRLARKRGSKGTPTKRQNTQPTPEPTGDSSAATTVFISGPKSFALLLPGKDGELISEAENDGVAYCTSGSDCGNAFPNGFITGSAVAEAADGSYIQITGCIDSTQFHFAQGDDGGQFDVRFPDGAKCTFGGYGASFIEQY</sequence>
<proteinExistence type="predicted"/>
<dbReference type="Proteomes" id="UP000053820">
    <property type="component" value="Unassembled WGS sequence"/>
</dbReference>
<dbReference type="HOGENOM" id="CLU_115955_0_0_1"/>
<evidence type="ECO:0000313" key="2">
    <source>
        <dbReference type="EMBL" id="KIJ59989.1"/>
    </source>
</evidence>
<accession>A0A0C9V3Q7</accession>
<reference evidence="2 3" key="1">
    <citation type="submission" date="2014-04" db="EMBL/GenBank/DDBJ databases">
        <title>Evolutionary Origins and Diversification of the Mycorrhizal Mutualists.</title>
        <authorList>
            <consortium name="DOE Joint Genome Institute"/>
            <consortium name="Mycorrhizal Genomics Consortium"/>
            <person name="Kohler A."/>
            <person name="Kuo A."/>
            <person name="Nagy L.G."/>
            <person name="Floudas D."/>
            <person name="Copeland A."/>
            <person name="Barry K.W."/>
            <person name="Cichocki N."/>
            <person name="Veneault-Fourrey C."/>
            <person name="LaButti K."/>
            <person name="Lindquist E.A."/>
            <person name="Lipzen A."/>
            <person name="Lundell T."/>
            <person name="Morin E."/>
            <person name="Murat C."/>
            <person name="Riley R."/>
            <person name="Ohm R."/>
            <person name="Sun H."/>
            <person name="Tunlid A."/>
            <person name="Henrissat B."/>
            <person name="Grigoriev I.V."/>
            <person name="Hibbett D.S."/>
            <person name="Martin F."/>
        </authorList>
    </citation>
    <scope>NUCLEOTIDE SEQUENCE [LARGE SCALE GENOMIC DNA]</scope>
    <source>
        <strain evidence="2 3">MD-312</strain>
    </source>
</reference>
<feature type="compositionally biased region" description="Basic residues" evidence="1">
    <location>
        <begin position="1"/>
        <end position="11"/>
    </location>
</feature>
<organism evidence="2 3">
    <name type="scientific">Hydnomerulius pinastri MD-312</name>
    <dbReference type="NCBI Taxonomy" id="994086"/>
    <lineage>
        <taxon>Eukaryota</taxon>
        <taxon>Fungi</taxon>
        <taxon>Dikarya</taxon>
        <taxon>Basidiomycota</taxon>
        <taxon>Agaricomycotina</taxon>
        <taxon>Agaricomycetes</taxon>
        <taxon>Agaricomycetidae</taxon>
        <taxon>Boletales</taxon>
        <taxon>Boletales incertae sedis</taxon>
        <taxon>Leucogyrophana</taxon>
    </lineage>
</organism>
<name>A0A0C9V3Q7_9AGAM</name>
<protein>
    <submittedName>
        <fullName evidence="2">Uncharacterized protein</fullName>
    </submittedName>
</protein>
<dbReference type="EMBL" id="KN839878">
    <property type="protein sequence ID" value="KIJ59989.1"/>
    <property type="molecule type" value="Genomic_DNA"/>
</dbReference>
<dbReference type="OrthoDB" id="3044029at2759"/>
<gene>
    <name evidence="2" type="ORF">HYDPIDRAFT_53478</name>
</gene>
<feature type="non-terminal residue" evidence="2">
    <location>
        <position position="142"/>
    </location>
</feature>
<dbReference type="AlphaFoldDB" id="A0A0C9V3Q7"/>
<evidence type="ECO:0000313" key="3">
    <source>
        <dbReference type="Proteomes" id="UP000053820"/>
    </source>
</evidence>
<evidence type="ECO:0000256" key="1">
    <source>
        <dbReference type="SAM" id="MobiDB-lite"/>
    </source>
</evidence>
<keyword evidence="3" id="KW-1185">Reference proteome</keyword>
<feature type="non-terminal residue" evidence="2">
    <location>
        <position position="1"/>
    </location>
</feature>
<feature type="compositionally biased region" description="Polar residues" evidence="1">
    <location>
        <begin position="13"/>
        <end position="35"/>
    </location>
</feature>